<dbReference type="InterPro" id="IPR002528">
    <property type="entry name" value="MATE_fam"/>
</dbReference>
<keyword evidence="3" id="KW-0050">Antiport</keyword>
<protein>
    <recommendedName>
        <fullName evidence="9">Multidrug-efflux transporter</fullName>
    </recommendedName>
</protein>
<dbReference type="STRING" id="399550.Smar_0412"/>
<evidence type="ECO:0000256" key="5">
    <source>
        <dbReference type="ARBA" id="ARBA00022692"/>
    </source>
</evidence>
<feature type="transmembrane region" description="Helical" evidence="10">
    <location>
        <begin position="418"/>
        <end position="440"/>
    </location>
</feature>
<dbReference type="Proteomes" id="UP000000254">
    <property type="component" value="Chromosome"/>
</dbReference>
<evidence type="ECO:0000256" key="10">
    <source>
        <dbReference type="SAM" id="Phobius"/>
    </source>
</evidence>
<evidence type="ECO:0000256" key="7">
    <source>
        <dbReference type="ARBA" id="ARBA00023065"/>
    </source>
</evidence>
<evidence type="ECO:0000256" key="4">
    <source>
        <dbReference type="ARBA" id="ARBA00022475"/>
    </source>
</evidence>
<proteinExistence type="predicted"/>
<evidence type="ECO:0000256" key="6">
    <source>
        <dbReference type="ARBA" id="ARBA00022989"/>
    </source>
</evidence>
<organism evidence="11 12">
    <name type="scientific">Staphylothermus marinus (strain ATCC 43588 / DSM 3639 / JCM 9404 / F1)</name>
    <dbReference type="NCBI Taxonomy" id="399550"/>
    <lineage>
        <taxon>Archaea</taxon>
        <taxon>Thermoproteota</taxon>
        <taxon>Thermoprotei</taxon>
        <taxon>Desulfurococcales</taxon>
        <taxon>Desulfurococcaceae</taxon>
        <taxon>Staphylothermus</taxon>
    </lineage>
</organism>
<dbReference type="PANTHER" id="PTHR43298:SF2">
    <property type="entry name" value="FMN_FAD EXPORTER YEEO-RELATED"/>
    <property type="match status" value="1"/>
</dbReference>
<name>A3DLL3_STAMF</name>
<feature type="transmembrane region" description="Helical" evidence="10">
    <location>
        <begin position="172"/>
        <end position="192"/>
    </location>
</feature>
<evidence type="ECO:0000313" key="12">
    <source>
        <dbReference type="Proteomes" id="UP000000254"/>
    </source>
</evidence>
<sequence>MSISIPLPRFFDRELLSRVVSISLPMIISELSNSIYAITDTYFVKGLGTVALAGVGLGSYLSWLFFVVLSLFYNGVLIYVAQSYGAGKLVYARRGLSEAIVYGTIIVFAISFFGYIFGGYILMLQAGGTGPVWEAAKAYFSIRVLGLPISLIAWSMDAGLRAIGATKQSMYVNLYSVGLNIVLDPLFIYGYAGFPRLGVVGAALATVISIALMIPLEYYYLAKHTLAPNKIYKPKIVFKIMDLGLPVMIERLIFAAGNNVYISLISRCGEAALAAHQIGVRIESLIYMPGFAFSMAASALVGQEIGAENISGGRRIGWETIKLGVLFITLTGLIVAATSYYITMPFATDPVVHKLASIYLIIAGLSELGLGLAMVIGGAIRGAGNTRIPLIINAGSLYLSRIIPAMILVNYLGVLGPWLAMFIDVYVRGIIFLIIFTRYFEKLARKIV</sequence>
<gene>
    <name evidence="11" type="ordered locus">Smar_0412</name>
</gene>
<feature type="transmembrane region" description="Helical" evidence="10">
    <location>
        <begin position="198"/>
        <end position="222"/>
    </location>
</feature>
<keyword evidence="12" id="KW-1185">Reference proteome</keyword>
<feature type="transmembrane region" description="Helical" evidence="10">
    <location>
        <begin position="142"/>
        <end position="160"/>
    </location>
</feature>
<comment type="subcellular location">
    <subcellularLocation>
        <location evidence="1">Cell membrane</location>
        <topology evidence="1">Multi-pass membrane protein</topology>
    </subcellularLocation>
</comment>
<feature type="transmembrane region" description="Helical" evidence="10">
    <location>
        <begin position="390"/>
        <end position="412"/>
    </location>
</feature>
<dbReference type="GO" id="GO:0042910">
    <property type="term" value="F:xenobiotic transmembrane transporter activity"/>
    <property type="evidence" value="ECO:0007669"/>
    <property type="project" value="InterPro"/>
</dbReference>
<feature type="transmembrane region" description="Helical" evidence="10">
    <location>
        <begin position="355"/>
        <end position="378"/>
    </location>
</feature>
<dbReference type="EMBL" id="CP000575">
    <property type="protein sequence ID" value="ABN69523.1"/>
    <property type="molecule type" value="Genomic_DNA"/>
</dbReference>
<dbReference type="Pfam" id="PF01554">
    <property type="entry name" value="MatE"/>
    <property type="match status" value="2"/>
</dbReference>
<feature type="transmembrane region" description="Helical" evidence="10">
    <location>
        <begin position="60"/>
        <end position="80"/>
    </location>
</feature>
<feature type="transmembrane region" description="Helical" evidence="10">
    <location>
        <begin position="323"/>
        <end position="343"/>
    </location>
</feature>
<keyword evidence="6 10" id="KW-1133">Transmembrane helix</keyword>
<evidence type="ECO:0000256" key="9">
    <source>
        <dbReference type="ARBA" id="ARBA00031636"/>
    </source>
</evidence>
<keyword evidence="4" id="KW-1003">Cell membrane</keyword>
<keyword evidence="7" id="KW-0406">Ion transport</keyword>
<dbReference type="HOGENOM" id="CLU_012893_5_3_2"/>
<dbReference type="eggNOG" id="arCOG01731">
    <property type="taxonomic scope" value="Archaea"/>
</dbReference>
<dbReference type="InterPro" id="IPR050222">
    <property type="entry name" value="MATE_MdtK"/>
</dbReference>
<dbReference type="InterPro" id="IPR048279">
    <property type="entry name" value="MdtK-like"/>
</dbReference>
<dbReference type="KEGG" id="smr:Smar_0412"/>
<dbReference type="AlphaFoldDB" id="A3DLL3"/>
<evidence type="ECO:0000313" key="11">
    <source>
        <dbReference type="EMBL" id="ABN69523.1"/>
    </source>
</evidence>
<dbReference type="GO" id="GO:0006811">
    <property type="term" value="P:monoatomic ion transport"/>
    <property type="evidence" value="ECO:0007669"/>
    <property type="project" value="UniProtKB-KW"/>
</dbReference>
<accession>A3DLL3</accession>
<dbReference type="GeneID" id="4907743"/>
<dbReference type="GO" id="GO:0005886">
    <property type="term" value="C:plasma membrane"/>
    <property type="evidence" value="ECO:0007669"/>
    <property type="project" value="UniProtKB-SubCell"/>
</dbReference>
<evidence type="ECO:0000256" key="3">
    <source>
        <dbReference type="ARBA" id="ARBA00022449"/>
    </source>
</evidence>
<dbReference type="PIRSF" id="PIRSF006603">
    <property type="entry name" value="DinF"/>
    <property type="match status" value="1"/>
</dbReference>
<dbReference type="PANTHER" id="PTHR43298">
    <property type="entry name" value="MULTIDRUG RESISTANCE PROTEIN NORM-RELATED"/>
    <property type="match status" value="1"/>
</dbReference>
<reference evidence="11 12" key="2">
    <citation type="journal article" date="2009" name="Stand. Genomic Sci.">
        <title>Complete genome sequence of Staphylothermus marinus Stetter and Fiala 1986 type strain F1.</title>
        <authorList>
            <person name="Anderson I.J."/>
            <person name="Sun H."/>
            <person name="Lapidus A."/>
            <person name="Copeland A."/>
            <person name="Glavina Del Rio T."/>
            <person name="Tice H."/>
            <person name="Dalin E."/>
            <person name="Lucas S."/>
            <person name="Barry K."/>
            <person name="Land M."/>
            <person name="Richardson P."/>
            <person name="Huber H."/>
            <person name="Kyrpides N.C."/>
        </authorList>
    </citation>
    <scope>NUCLEOTIDE SEQUENCE [LARGE SCALE GENOMIC DNA]</scope>
    <source>
        <strain evidence="12">ATCC 43588 / DSM 3639 / JCM 9404 / F1</strain>
    </source>
</reference>
<dbReference type="RefSeq" id="WP_011838714.1">
    <property type="nucleotide sequence ID" value="NC_009033.1"/>
</dbReference>
<dbReference type="GO" id="GO:0015297">
    <property type="term" value="F:antiporter activity"/>
    <property type="evidence" value="ECO:0007669"/>
    <property type="project" value="UniProtKB-KW"/>
</dbReference>
<keyword evidence="8 10" id="KW-0472">Membrane</keyword>
<keyword evidence="5 10" id="KW-0812">Transmembrane</keyword>
<dbReference type="NCBIfam" id="TIGR00797">
    <property type="entry name" value="matE"/>
    <property type="match status" value="1"/>
</dbReference>
<dbReference type="CDD" id="cd13137">
    <property type="entry name" value="MATE_NorM_like"/>
    <property type="match status" value="1"/>
</dbReference>
<keyword evidence="2" id="KW-0813">Transport</keyword>
<feature type="transmembrane region" description="Helical" evidence="10">
    <location>
        <begin position="100"/>
        <end position="122"/>
    </location>
</feature>
<reference evidence="12" key="1">
    <citation type="journal article" date="2009" name="BMC Genomics">
        <title>The complete genome sequence of Staphylothermus marinus reveals differences in sulfur metabolism among heterotrophic Crenarchaeota.</title>
        <authorList>
            <person name="Anderson I.J."/>
            <person name="Dharmarajan L."/>
            <person name="Rodriguez J."/>
            <person name="Hooper S."/>
            <person name="Porat I."/>
            <person name="Ulrich L.E."/>
            <person name="Elkins J.G."/>
            <person name="Mavromatis K."/>
            <person name="Sun H."/>
            <person name="Land M."/>
            <person name="Lapidus A."/>
            <person name="Lucas S."/>
            <person name="Barry K."/>
            <person name="Huber H."/>
            <person name="Zhulin I.B."/>
            <person name="Whitman W.B."/>
            <person name="Mukhopadhyay B."/>
            <person name="Woese C."/>
            <person name="Bristow J."/>
            <person name="Kyrpides N."/>
        </authorList>
    </citation>
    <scope>NUCLEOTIDE SEQUENCE [LARGE SCALE GENOMIC DNA]</scope>
    <source>
        <strain evidence="12">ATCC 43588 / DSM 3639 / JCM 9404 / F1</strain>
    </source>
</reference>
<evidence type="ECO:0000256" key="1">
    <source>
        <dbReference type="ARBA" id="ARBA00004651"/>
    </source>
</evidence>
<evidence type="ECO:0000256" key="2">
    <source>
        <dbReference type="ARBA" id="ARBA00022448"/>
    </source>
</evidence>
<evidence type="ECO:0000256" key="8">
    <source>
        <dbReference type="ARBA" id="ARBA00023136"/>
    </source>
</evidence>
<dbReference type="OrthoDB" id="214119at2157"/>